<dbReference type="Gene3D" id="1.10.287.130">
    <property type="match status" value="1"/>
</dbReference>
<dbReference type="RefSeq" id="WP_252114610.1">
    <property type="nucleotide sequence ID" value="NZ_JAMSCK010000005.1"/>
</dbReference>
<dbReference type="SUPFAM" id="SSF55781">
    <property type="entry name" value="GAF domain-like"/>
    <property type="match status" value="1"/>
</dbReference>
<dbReference type="PROSITE" id="PS50113">
    <property type="entry name" value="PAC"/>
    <property type="match status" value="3"/>
</dbReference>
<feature type="domain" description="PAS" evidence="6">
    <location>
        <begin position="786"/>
        <end position="858"/>
    </location>
</feature>
<dbReference type="CDD" id="cd00130">
    <property type="entry name" value="PAS"/>
    <property type="match status" value="4"/>
</dbReference>
<keyword evidence="4" id="KW-0808">Transferase</keyword>
<dbReference type="NCBIfam" id="TIGR00229">
    <property type="entry name" value="sensory_box"/>
    <property type="match status" value="5"/>
</dbReference>
<dbReference type="PANTHER" id="PTHR43304">
    <property type="entry name" value="PHYTOCHROME-LIKE PROTEIN CPH1"/>
    <property type="match status" value="1"/>
</dbReference>
<dbReference type="EMBL" id="JAMSCK010000005">
    <property type="protein sequence ID" value="MCM8570463.1"/>
    <property type="molecule type" value="Genomic_DNA"/>
</dbReference>
<evidence type="ECO:0000313" key="9">
    <source>
        <dbReference type="Proteomes" id="UP001155077"/>
    </source>
</evidence>
<organism evidence="8 9">
    <name type="scientific">Gramella jeungdoensis</name>
    <dbReference type="NCBI Taxonomy" id="708091"/>
    <lineage>
        <taxon>Bacteria</taxon>
        <taxon>Pseudomonadati</taxon>
        <taxon>Bacteroidota</taxon>
        <taxon>Flavobacteriia</taxon>
        <taxon>Flavobacteriales</taxon>
        <taxon>Flavobacteriaceae</taxon>
        <taxon>Christiangramia</taxon>
    </lineage>
</organism>
<dbReference type="InterPro" id="IPR029016">
    <property type="entry name" value="GAF-like_dom_sf"/>
</dbReference>
<dbReference type="Gene3D" id="3.30.450.40">
    <property type="match status" value="1"/>
</dbReference>
<dbReference type="SMART" id="SM00086">
    <property type="entry name" value="PAC"/>
    <property type="match status" value="4"/>
</dbReference>
<keyword evidence="5" id="KW-0418">Kinase</keyword>
<feature type="domain" description="PAC" evidence="7">
    <location>
        <begin position="862"/>
        <end position="914"/>
    </location>
</feature>
<keyword evidence="3" id="KW-0597">Phosphoprotein</keyword>
<dbReference type="Pfam" id="PF13426">
    <property type="entry name" value="PAS_9"/>
    <property type="match status" value="1"/>
</dbReference>
<dbReference type="Proteomes" id="UP001155077">
    <property type="component" value="Unassembled WGS sequence"/>
</dbReference>
<feature type="domain" description="PAS" evidence="6">
    <location>
        <begin position="661"/>
        <end position="731"/>
    </location>
</feature>
<dbReference type="InterPro" id="IPR013655">
    <property type="entry name" value="PAS_fold_3"/>
</dbReference>
<dbReference type="InterPro" id="IPR003018">
    <property type="entry name" value="GAF"/>
</dbReference>
<dbReference type="SMART" id="SM00091">
    <property type="entry name" value="PAS"/>
    <property type="match status" value="5"/>
</dbReference>
<dbReference type="PROSITE" id="PS50112">
    <property type="entry name" value="PAS"/>
    <property type="match status" value="4"/>
</dbReference>
<dbReference type="InterPro" id="IPR000014">
    <property type="entry name" value="PAS"/>
</dbReference>
<gene>
    <name evidence="8" type="ORF">NE848_13800</name>
</gene>
<dbReference type="SUPFAM" id="SSF55785">
    <property type="entry name" value="PYP-like sensor domain (PAS domain)"/>
    <property type="match status" value="5"/>
</dbReference>
<feature type="domain" description="PAC" evidence="7">
    <location>
        <begin position="734"/>
        <end position="785"/>
    </location>
</feature>
<dbReference type="InterPro" id="IPR001610">
    <property type="entry name" value="PAC"/>
</dbReference>
<feature type="domain" description="PAS" evidence="6">
    <location>
        <begin position="538"/>
        <end position="604"/>
    </location>
</feature>
<feature type="domain" description="PAS" evidence="6">
    <location>
        <begin position="403"/>
        <end position="468"/>
    </location>
</feature>
<evidence type="ECO:0000259" key="7">
    <source>
        <dbReference type="PROSITE" id="PS50113"/>
    </source>
</evidence>
<comment type="caution">
    <text evidence="8">The sequence shown here is derived from an EMBL/GenBank/DDBJ whole genome shotgun (WGS) entry which is preliminary data.</text>
</comment>
<dbReference type="Pfam" id="PF08447">
    <property type="entry name" value="PAS_3"/>
    <property type="match status" value="3"/>
</dbReference>
<comment type="catalytic activity">
    <reaction evidence="1">
        <text>ATP + protein L-histidine = ADP + protein N-phospho-L-histidine.</text>
        <dbReference type="EC" id="2.7.13.3"/>
    </reaction>
</comment>
<reference evidence="8" key="1">
    <citation type="submission" date="2022-06" db="EMBL/GenBank/DDBJ databases">
        <title>Gramella sediminis sp. nov., isolated from deep-sea sediment of the Indian Ocean.</title>
        <authorList>
            <person name="Yang L."/>
        </authorList>
    </citation>
    <scope>NUCLEOTIDE SEQUENCE</scope>
    <source>
        <strain evidence="8">HMD3159</strain>
    </source>
</reference>
<evidence type="ECO:0000256" key="3">
    <source>
        <dbReference type="ARBA" id="ARBA00022553"/>
    </source>
</evidence>
<dbReference type="Gene3D" id="3.30.450.20">
    <property type="entry name" value="PAS domain"/>
    <property type="match status" value="5"/>
</dbReference>
<protein>
    <recommendedName>
        <fullName evidence="2">histidine kinase</fullName>
        <ecNumber evidence="2">2.7.13.3</ecNumber>
    </recommendedName>
</protein>
<dbReference type="InterPro" id="IPR035965">
    <property type="entry name" value="PAS-like_dom_sf"/>
</dbReference>
<evidence type="ECO:0000256" key="2">
    <source>
        <dbReference type="ARBA" id="ARBA00012438"/>
    </source>
</evidence>
<evidence type="ECO:0000256" key="1">
    <source>
        <dbReference type="ARBA" id="ARBA00000085"/>
    </source>
</evidence>
<dbReference type="InterPro" id="IPR036097">
    <property type="entry name" value="HisK_dim/P_sf"/>
</dbReference>
<name>A0ABT0Z4Y0_9FLAO</name>
<sequence>MKPKTNASVNKVQAFISLNKSLKVLAYNDAAKSFFLNSLNVDFEIDLYFPDLFKVHSLPIKEKLEKAFKGNMEMYDISSEEFLYEPFRITISPVIEENDSFSKLSVSIVSLVTADDFSSQQEPMLRAIIDNLPDYIFVKNREHKSVLSNRKFRENILKEDKREAGYGLTPLDYFEDEKGKAIIADNEKVMRTGKPVINRPDIVINKKGEEERVLLTKVPLKNEENEITGLVGIARDVTTNYKQEKKKELILKIIKSFGDSSTLREAMEETLRLLCTELGFDYAEAYKISMNKNNLIRTAFWPLDQDLSGKDDYCTYEMGDGLPGQVWEEKELKAINHRTGLLKNMLFDGEKPLKSAVGFPVVYKNKIVSILCFGAIEENKEIETQFLKEVSIQIASVIESKKSQDQLSDFFHYSLNLIAVVGLDGFIKMVNPSFEYKFGYSKDELLSLPFIEFIHPDDLEKVLQAMNELEVPKSKFEIRCRKKDGSYLWISWRFSRFFEDENVVYVFGTDITPLKKAYDELSAQIFEKEKVQDKLQLSEEKYRSLFDVSSLPMWVLDREQLRFLSVNQAAVDLYGYSREEFLKMKVQDLWAPNQEKRINKIVEENHDDFFKVKVKHITKAGNFLYVIVKSNPLTFDGIKARVSLVNDVTAMVKAEEKLQNSEKRFKALVQEGSDLISIVDCQYNYIYNSPASQWVFGLVPLKIKGTNFRDYIHKDDIGRVDEFMAYLKTSKRVQLPSYRIKNVDGEWRWIETIVTNLKDEEAVGGIVMNSRDITEFVEQERKLIDSVKRYDIVAKATTDIITDYDIEKDKVTINEAASKMLGFTAEEIGKNGAWWDEKIHPADYKYVKELSQKMIEERIKNLTIEYRFRCKDGSYKHILDRSYLLTDKNNIPKRIIGSMQDITERKKYLIEIENHNKRLKEIAWTQSHVVRAPLAKVMGLVDLLINYKDDLGNVDELLENILNSANELDEIIRKIAVQTEEQL</sequence>
<feature type="domain" description="PAC" evidence="7">
    <location>
        <begin position="197"/>
        <end position="249"/>
    </location>
</feature>
<evidence type="ECO:0000313" key="8">
    <source>
        <dbReference type="EMBL" id="MCM8570463.1"/>
    </source>
</evidence>
<dbReference type="InterPro" id="IPR013656">
    <property type="entry name" value="PAS_4"/>
</dbReference>
<dbReference type="SUPFAM" id="SSF47384">
    <property type="entry name" value="Homodimeric domain of signal transducing histidine kinase"/>
    <property type="match status" value="1"/>
</dbReference>
<dbReference type="InterPro" id="IPR000700">
    <property type="entry name" value="PAS-assoc_C"/>
</dbReference>
<dbReference type="InterPro" id="IPR052162">
    <property type="entry name" value="Sensor_kinase/Photoreceptor"/>
</dbReference>
<accession>A0ABT0Z4Y0</accession>
<evidence type="ECO:0000256" key="5">
    <source>
        <dbReference type="ARBA" id="ARBA00022777"/>
    </source>
</evidence>
<keyword evidence="9" id="KW-1185">Reference proteome</keyword>
<dbReference type="Pfam" id="PF08448">
    <property type="entry name" value="PAS_4"/>
    <property type="match status" value="1"/>
</dbReference>
<proteinExistence type="predicted"/>
<dbReference type="EC" id="2.7.13.3" evidence="2"/>
<dbReference type="SMART" id="SM00065">
    <property type="entry name" value="GAF"/>
    <property type="match status" value="1"/>
</dbReference>
<evidence type="ECO:0000256" key="4">
    <source>
        <dbReference type="ARBA" id="ARBA00022679"/>
    </source>
</evidence>
<evidence type="ECO:0000259" key="6">
    <source>
        <dbReference type="PROSITE" id="PS50112"/>
    </source>
</evidence>
<dbReference type="PANTHER" id="PTHR43304:SF1">
    <property type="entry name" value="PAC DOMAIN-CONTAINING PROTEIN"/>
    <property type="match status" value="1"/>
</dbReference>